<dbReference type="Proteomes" id="UP001210925">
    <property type="component" value="Unassembled WGS sequence"/>
</dbReference>
<reference evidence="1" key="1">
    <citation type="submission" date="2020-05" db="EMBL/GenBank/DDBJ databases">
        <title>Phylogenomic resolution of chytrid fungi.</title>
        <authorList>
            <person name="Stajich J.E."/>
            <person name="Amses K."/>
            <person name="Simmons R."/>
            <person name="Seto K."/>
            <person name="Myers J."/>
            <person name="Bonds A."/>
            <person name="Quandt C.A."/>
            <person name="Barry K."/>
            <person name="Liu P."/>
            <person name="Grigoriev I."/>
            <person name="Longcore J.E."/>
            <person name="James T.Y."/>
        </authorList>
    </citation>
    <scope>NUCLEOTIDE SEQUENCE</scope>
    <source>
        <strain evidence="1">PLAUS21</strain>
    </source>
</reference>
<sequence>MSDSSTSSTAELANAIKGQSAKQTFTLLADHFQTKILIGKKYQYPKDLPDNFLPQIVKCTPFPLDFILSIVAENGFLIPAVQRNFYKSFKDTISMLQGKECPKFIHKAKFTHYSNGAQFWQTQKAKSNEFVQRYLSLLRDPKRSPWLAVYLKDFSLQIGESGVENEISLKDTLAAINRLKFVDAMYEYCQLVNIYDLYDHVPLQSLYNELTIKNQLQILEVLLGSTKLMHYMDYLENILEYTITAKTMIKNSHFINGGKIVSRLSPDFSVTRYPAIYISNSSRQIRWYAHNIKSLINTPGNPKYNFDDICESYLDVIEDQLKKTPISNDALSPRHVLLGLLVDALSEAGLKIFAKRICDRIPECNLSLGVRDAEMVGKIDPTIQFYNITGTVNMLDSSNYNKLIKDISKIKIISIDCEWNTSDLSITQIGAEFKDNSIHNYILDMLNMKPNEIQDIFKLLWEIPVIGSQN</sequence>
<gene>
    <name evidence="1" type="ORF">HK103_007610</name>
</gene>
<protein>
    <submittedName>
        <fullName evidence="1">Uncharacterized protein</fullName>
    </submittedName>
</protein>
<organism evidence="1 2">
    <name type="scientific">Boothiomyces macroporosus</name>
    <dbReference type="NCBI Taxonomy" id="261099"/>
    <lineage>
        <taxon>Eukaryota</taxon>
        <taxon>Fungi</taxon>
        <taxon>Fungi incertae sedis</taxon>
        <taxon>Chytridiomycota</taxon>
        <taxon>Chytridiomycota incertae sedis</taxon>
        <taxon>Chytridiomycetes</taxon>
        <taxon>Rhizophydiales</taxon>
        <taxon>Terramycetaceae</taxon>
        <taxon>Boothiomyces</taxon>
    </lineage>
</organism>
<name>A0AAD5Y5S6_9FUNG</name>
<evidence type="ECO:0000313" key="1">
    <source>
        <dbReference type="EMBL" id="KAJ3253941.1"/>
    </source>
</evidence>
<evidence type="ECO:0000313" key="2">
    <source>
        <dbReference type="Proteomes" id="UP001210925"/>
    </source>
</evidence>
<keyword evidence="2" id="KW-1185">Reference proteome</keyword>
<dbReference type="EMBL" id="JADGKB010000096">
    <property type="protein sequence ID" value="KAJ3253941.1"/>
    <property type="molecule type" value="Genomic_DNA"/>
</dbReference>
<comment type="caution">
    <text evidence="1">The sequence shown here is derived from an EMBL/GenBank/DDBJ whole genome shotgun (WGS) entry which is preliminary data.</text>
</comment>
<dbReference type="AlphaFoldDB" id="A0AAD5Y5S6"/>
<proteinExistence type="predicted"/>
<accession>A0AAD5Y5S6</accession>